<dbReference type="Pfam" id="PF14234">
    <property type="entry name" value="DUF4336"/>
    <property type="match status" value="1"/>
</dbReference>
<dbReference type="Proteomes" id="UP001595791">
    <property type="component" value="Unassembled WGS sequence"/>
</dbReference>
<dbReference type="EMBL" id="JBHSBU010000001">
    <property type="protein sequence ID" value="MFC4158758.1"/>
    <property type="molecule type" value="Genomic_DNA"/>
</dbReference>
<dbReference type="InterPro" id="IPR036866">
    <property type="entry name" value="RibonucZ/Hydroxyglut_hydro"/>
</dbReference>
<proteinExistence type="predicted"/>
<name>A0ABV8MKS4_9NEIS</name>
<gene>
    <name evidence="1" type="ORF">ACFOW7_05205</name>
</gene>
<organism evidence="1 2">
    <name type="scientific">Chitinimonas lacunae</name>
    <dbReference type="NCBI Taxonomy" id="1963018"/>
    <lineage>
        <taxon>Bacteria</taxon>
        <taxon>Pseudomonadati</taxon>
        <taxon>Pseudomonadota</taxon>
        <taxon>Betaproteobacteria</taxon>
        <taxon>Neisseriales</taxon>
        <taxon>Chitinibacteraceae</taxon>
        <taxon>Chitinimonas</taxon>
    </lineage>
</organism>
<evidence type="ECO:0000313" key="1">
    <source>
        <dbReference type="EMBL" id="MFC4158758.1"/>
    </source>
</evidence>
<comment type="caution">
    <text evidence="1">The sequence shown here is derived from an EMBL/GenBank/DDBJ whole genome shotgun (WGS) entry which is preliminary data.</text>
</comment>
<evidence type="ECO:0000313" key="2">
    <source>
        <dbReference type="Proteomes" id="UP001595791"/>
    </source>
</evidence>
<keyword evidence="2" id="KW-1185">Reference proteome</keyword>
<dbReference type="SUPFAM" id="SSF56281">
    <property type="entry name" value="Metallo-hydrolase/oxidoreductase"/>
    <property type="match status" value="1"/>
</dbReference>
<dbReference type="InterPro" id="IPR025638">
    <property type="entry name" value="DUF4336"/>
</dbReference>
<sequence>MSSHPLTPLVPGLIWRRAHAMRGLGIDFLTHMTVVKLRSGGLWIHSPVRFDEALKAEIDQLGPVRCIVAPNKGHHCYAGPWLTAYPEAVGVGAPDLAKKRPDLRLSRVLSSTPEPEWAEDFEQVLVRGVPQINETVFFHRSSRSLIITDLMSNFRPGGNWLRRMAMRTLWSSDKLSVPLVVRLMLRDRAGFREDVARISAWPFERILLTHEMTIEQNAAAQWRQALAFLDK</sequence>
<protein>
    <submittedName>
        <fullName evidence="1">DUF4336 domain-containing protein</fullName>
    </submittedName>
</protein>
<dbReference type="PANTHER" id="PTHR33835">
    <property type="entry name" value="YALI0C07656P"/>
    <property type="match status" value="1"/>
</dbReference>
<accession>A0ABV8MKS4</accession>
<dbReference type="PANTHER" id="PTHR33835:SF1">
    <property type="entry name" value="METALLO-BETA-LACTAMASE DOMAIN-CONTAINING PROTEIN"/>
    <property type="match status" value="1"/>
</dbReference>
<reference evidence="2" key="1">
    <citation type="journal article" date="2019" name="Int. J. Syst. Evol. Microbiol.">
        <title>The Global Catalogue of Microorganisms (GCM) 10K type strain sequencing project: providing services to taxonomists for standard genome sequencing and annotation.</title>
        <authorList>
            <consortium name="The Broad Institute Genomics Platform"/>
            <consortium name="The Broad Institute Genome Sequencing Center for Infectious Disease"/>
            <person name="Wu L."/>
            <person name="Ma J."/>
        </authorList>
    </citation>
    <scope>NUCLEOTIDE SEQUENCE [LARGE SCALE GENOMIC DNA]</scope>
    <source>
        <strain evidence="2">LMG 29894</strain>
    </source>
</reference>
<dbReference type="RefSeq" id="WP_378161784.1">
    <property type="nucleotide sequence ID" value="NZ_JBHSBU010000001.1"/>
</dbReference>